<dbReference type="AlphaFoldDB" id="A0A098TKP4"/>
<keyword evidence="1" id="KW-0472">Membrane</keyword>
<proteinExistence type="predicted"/>
<gene>
    <name evidence="2" type="ORF">DO97_04195</name>
</gene>
<name>A0A098TKP4_9CYAN</name>
<protein>
    <submittedName>
        <fullName evidence="2">Uncharacterized protein</fullName>
    </submittedName>
</protein>
<organism evidence="2 3">
    <name type="scientific">Neosynechococcus sphagnicola sy1</name>
    <dbReference type="NCBI Taxonomy" id="1497020"/>
    <lineage>
        <taxon>Bacteria</taxon>
        <taxon>Bacillati</taxon>
        <taxon>Cyanobacteriota</taxon>
        <taxon>Cyanophyceae</taxon>
        <taxon>Neosynechococcales</taxon>
        <taxon>Neosynechococcaceae</taxon>
        <taxon>Neosynechococcus</taxon>
    </lineage>
</organism>
<evidence type="ECO:0000313" key="2">
    <source>
        <dbReference type="EMBL" id="KGF72905.1"/>
    </source>
</evidence>
<feature type="transmembrane region" description="Helical" evidence="1">
    <location>
        <begin position="72"/>
        <end position="93"/>
    </location>
</feature>
<evidence type="ECO:0000313" key="3">
    <source>
        <dbReference type="Proteomes" id="UP000030170"/>
    </source>
</evidence>
<feature type="transmembrane region" description="Helical" evidence="1">
    <location>
        <begin position="42"/>
        <end position="65"/>
    </location>
</feature>
<keyword evidence="1" id="KW-0812">Transmembrane</keyword>
<keyword evidence="3" id="KW-1185">Reference proteome</keyword>
<reference evidence="2 3" key="1">
    <citation type="journal article" date="2014" name="Mol. Ecol.">
        <title>Evolution of Synechococcus.</title>
        <authorList>
            <person name="Dvorak P."/>
            <person name="Casamatta D."/>
            <person name="Hasler P."/>
            <person name="Poulickova A."/>
            <person name="Ondrej V."/>
            <person name="Sanges R."/>
        </authorList>
    </citation>
    <scope>NUCLEOTIDE SEQUENCE [LARGE SCALE GENOMIC DNA]</scope>
    <source>
        <strain evidence="2 3">CAUP A 1101</strain>
    </source>
</reference>
<accession>A0A098TKP4</accession>
<keyword evidence="1" id="KW-1133">Transmembrane helix</keyword>
<evidence type="ECO:0000256" key="1">
    <source>
        <dbReference type="SAM" id="Phobius"/>
    </source>
</evidence>
<sequence length="103" mass="11108">MKTPDPQKLEARLRQMEADLHRSPPPVPEYEPLPPALFQGGFLNWLGQLPGIGKIVVVAAIALVGLSVLRGILSLITMGISLTLVAALLYGVYKVFIAPQPPK</sequence>
<dbReference type="Proteomes" id="UP000030170">
    <property type="component" value="Unassembled WGS sequence"/>
</dbReference>
<dbReference type="EMBL" id="JJML01000017">
    <property type="protein sequence ID" value="KGF72905.1"/>
    <property type="molecule type" value="Genomic_DNA"/>
</dbReference>
<comment type="caution">
    <text evidence="2">The sequence shown here is derived from an EMBL/GenBank/DDBJ whole genome shotgun (WGS) entry which is preliminary data.</text>
</comment>
<dbReference type="RefSeq" id="WP_036532587.1">
    <property type="nucleotide sequence ID" value="NZ_JJML01000017.1"/>
</dbReference>